<accession>A0ACB8F240</accession>
<gene>
    <name evidence="1" type="ORF">K3G42_001466</name>
</gene>
<sequence length="96" mass="11092">MELWAVRAEEELEARLHSQLSQDLEEDLTRGTRKLQSPGCLVILQLLARISRSQILRLTSPVQLPWLRNASNLTGNFKSYEWPETVLSMTWPSKND</sequence>
<comment type="caution">
    <text evidence="1">The sequence shown here is derived from an EMBL/GenBank/DDBJ whole genome shotgun (WGS) entry which is preliminary data.</text>
</comment>
<protein>
    <submittedName>
        <fullName evidence="1">Uncharacterized protein</fullName>
    </submittedName>
</protein>
<dbReference type="EMBL" id="CM037618">
    <property type="protein sequence ID" value="KAH7998835.1"/>
    <property type="molecule type" value="Genomic_DNA"/>
</dbReference>
<keyword evidence="2" id="KW-1185">Reference proteome</keyword>
<reference evidence="1" key="1">
    <citation type="submission" date="2021-08" db="EMBL/GenBank/DDBJ databases">
        <title>The first chromosome-level gecko genome reveals the dynamic sex chromosomes of Neotropical dwarf geckos (Sphaerodactylidae: Sphaerodactylus).</title>
        <authorList>
            <person name="Pinto B.J."/>
            <person name="Keating S.E."/>
            <person name="Gamble T."/>
        </authorList>
    </citation>
    <scope>NUCLEOTIDE SEQUENCE</scope>
    <source>
        <strain evidence="1">TG3544</strain>
    </source>
</reference>
<evidence type="ECO:0000313" key="2">
    <source>
        <dbReference type="Proteomes" id="UP000827872"/>
    </source>
</evidence>
<name>A0ACB8F240_9SAUR</name>
<evidence type="ECO:0000313" key="1">
    <source>
        <dbReference type="EMBL" id="KAH7998835.1"/>
    </source>
</evidence>
<organism evidence="1 2">
    <name type="scientific">Sphaerodactylus townsendi</name>
    <dbReference type="NCBI Taxonomy" id="933632"/>
    <lineage>
        <taxon>Eukaryota</taxon>
        <taxon>Metazoa</taxon>
        <taxon>Chordata</taxon>
        <taxon>Craniata</taxon>
        <taxon>Vertebrata</taxon>
        <taxon>Euteleostomi</taxon>
        <taxon>Lepidosauria</taxon>
        <taxon>Squamata</taxon>
        <taxon>Bifurcata</taxon>
        <taxon>Gekkota</taxon>
        <taxon>Sphaerodactylidae</taxon>
        <taxon>Sphaerodactylus</taxon>
    </lineage>
</organism>
<proteinExistence type="predicted"/>
<dbReference type="Proteomes" id="UP000827872">
    <property type="component" value="Linkage Group LG05"/>
</dbReference>